<name>A0A6N2U2I3_9BACT</name>
<dbReference type="OrthoDB" id="9764501at2"/>
<evidence type="ECO:0000256" key="9">
    <source>
        <dbReference type="ARBA" id="ARBA00023002"/>
    </source>
</evidence>
<evidence type="ECO:0000256" key="7">
    <source>
        <dbReference type="ARBA" id="ARBA00022857"/>
    </source>
</evidence>
<dbReference type="GO" id="GO:0000049">
    <property type="term" value="F:tRNA binding"/>
    <property type="evidence" value="ECO:0007669"/>
    <property type="project" value="UniProtKB-KW"/>
</dbReference>
<evidence type="ECO:0000256" key="2">
    <source>
        <dbReference type="ARBA" id="ARBA00002790"/>
    </source>
</evidence>
<dbReference type="InterPro" id="IPR018517">
    <property type="entry name" value="tRNA_hU_synthase_CS"/>
</dbReference>
<keyword evidence="14" id="KW-0547">Nucleotide-binding</keyword>
<dbReference type="InterPro" id="IPR024036">
    <property type="entry name" value="tRNA-dHydroUridine_Synthase_C"/>
</dbReference>
<keyword evidence="5 12" id="KW-0288">FMN</keyword>
<dbReference type="CDD" id="cd02801">
    <property type="entry name" value="DUS_like_FMN"/>
    <property type="match status" value="1"/>
</dbReference>
<gene>
    <name evidence="16" type="primary">dus</name>
    <name evidence="16" type="ORF">AMLFYP55_00706</name>
</gene>
<dbReference type="InterPro" id="IPR004652">
    <property type="entry name" value="DusB-like"/>
</dbReference>
<comment type="catalytic activity">
    <reaction evidence="10">
        <text>a 5,6-dihydrouridine in tRNA + NADP(+) = a uridine in tRNA + NADPH + H(+)</text>
        <dbReference type="Rhea" id="RHEA:23624"/>
        <dbReference type="Rhea" id="RHEA-COMP:13339"/>
        <dbReference type="Rhea" id="RHEA-COMP:13887"/>
        <dbReference type="ChEBI" id="CHEBI:15378"/>
        <dbReference type="ChEBI" id="CHEBI:57783"/>
        <dbReference type="ChEBI" id="CHEBI:58349"/>
        <dbReference type="ChEBI" id="CHEBI:65315"/>
        <dbReference type="ChEBI" id="CHEBI:74443"/>
    </reaction>
</comment>
<dbReference type="RefSeq" id="WP_102722533.1">
    <property type="nucleotide sequence ID" value="NZ_CACRSS010000016.1"/>
</dbReference>
<dbReference type="GO" id="GO:0017150">
    <property type="term" value="F:tRNA dihydrouridine synthase activity"/>
    <property type="evidence" value="ECO:0007669"/>
    <property type="project" value="InterPro"/>
</dbReference>
<dbReference type="GO" id="GO:0050660">
    <property type="term" value="F:flavin adenine dinucleotide binding"/>
    <property type="evidence" value="ECO:0007669"/>
    <property type="project" value="InterPro"/>
</dbReference>
<feature type="binding site" evidence="14">
    <location>
        <begin position="236"/>
        <end position="237"/>
    </location>
    <ligand>
        <name>FMN</name>
        <dbReference type="ChEBI" id="CHEBI:58210"/>
    </ligand>
</feature>
<dbReference type="EMBL" id="CACRSS010000016">
    <property type="protein sequence ID" value="VYT12240.1"/>
    <property type="molecule type" value="Genomic_DNA"/>
</dbReference>
<dbReference type="InterPro" id="IPR035587">
    <property type="entry name" value="DUS-like_FMN-bd"/>
</dbReference>
<feature type="domain" description="DUS-like FMN-binding" evidence="15">
    <location>
        <begin position="23"/>
        <end position="329"/>
    </location>
</feature>
<dbReference type="PANTHER" id="PTHR45846:SF1">
    <property type="entry name" value="TRNA-DIHYDROURIDINE(47) SYNTHASE [NAD(P)(+)]-LIKE"/>
    <property type="match status" value="1"/>
</dbReference>
<keyword evidence="8" id="KW-0694">RNA-binding</keyword>
<dbReference type="PROSITE" id="PS01136">
    <property type="entry name" value="UPF0034"/>
    <property type="match status" value="1"/>
</dbReference>
<keyword evidence="4 12" id="KW-0285">Flavoprotein</keyword>
<evidence type="ECO:0000256" key="5">
    <source>
        <dbReference type="ARBA" id="ARBA00022643"/>
    </source>
</evidence>
<proteinExistence type="inferred from homology"/>
<evidence type="ECO:0000256" key="6">
    <source>
        <dbReference type="ARBA" id="ARBA00022694"/>
    </source>
</evidence>
<evidence type="ECO:0000256" key="4">
    <source>
        <dbReference type="ARBA" id="ARBA00022630"/>
    </source>
</evidence>
<evidence type="ECO:0000313" key="16">
    <source>
        <dbReference type="EMBL" id="VYT12240.1"/>
    </source>
</evidence>
<evidence type="ECO:0000256" key="3">
    <source>
        <dbReference type="ARBA" id="ARBA00022555"/>
    </source>
</evidence>
<evidence type="ECO:0000256" key="13">
    <source>
        <dbReference type="PIRSR" id="PIRSR006621-1"/>
    </source>
</evidence>
<evidence type="ECO:0000256" key="12">
    <source>
        <dbReference type="PIRNR" id="PIRNR006621"/>
    </source>
</evidence>
<feature type="binding site" evidence="14">
    <location>
        <position position="79"/>
    </location>
    <ligand>
        <name>FMN</name>
        <dbReference type="ChEBI" id="CHEBI:58210"/>
    </ligand>
</feature>
<evidence type="ECO:0000259" key="15">
    <source>
        <dbReference type="Pfam" id="PF01207"/>
    </source>
</evidence>
<dbReference type="Gene3D" id="3.20.20.70">
    <property type="entry name" value="Aldolase class I"/>
    <property type="match status" value="1"/>
</dbReference>
<dbReference type="EC" id="1.3.1.-" evidence="12"/>
<dbReference type="SUPFAM" id="SSF51395">
    <property type="entry name" value="FMN-linked oxidoreductases"/>
    <property type="match status" value="1"/>
</dbReference>
<comment type="cofactor">
    <cofactor evidence="1 12 14">
        <name>FMN</name>
        <dbReference type="ChEBI" id="CHEBI:58210"/>
    </cofactor>
</comment>
<evidence type="ECO:0000256" key="10">
    <source>
        <dbReference type="ARBA" id="ARBA00048205"/>
    </source>
</evidence>
<comment type="similarity">
    <text evidence="12">Belongs to the dus family.</text>
</comment>
<evidence type="ECO:0000256" key="1">
    <source>
        <dbReference type="ARBA" id="ARBA00001917"/>
    </source>
</evidence>
<organism evidence="16">
    <name type="scientific">Akkermansia muciniphila</name>
    <dbReference type="NCBI Taxonomy" id="239935"/>
    <lineage>
        <taxon>Bacteria</taxon>
        <taxon>Pseudomonadati</taxon>
        <taxon>Verrucomicrobiota</taxon>
        <taxon>Verrucomicrobiia</taxon>
        <taxon>Verrucomicrobiales</taxon>
        <taxon>Akkermansiaceae</taxon>
        <taxon>Akkermansia</taxon>
    </lineage>
</organism>
<keyword evidence="9 12" id="KW-0560">Oxidoreductase</keyword>
<dbReference type="NCBIfam" id="TIGR00737">
    <property type="entry name" value="nifR3_yhdG"/>
    <property type="match status" value="1"/>
</dbReference>
<keyword evidence="3" id="KW-0820">tRNA-binding</keyword>
<feature type="binding site" evidence="14">
    <location>
        <position position="181"/>
    </location>
    <ligand>
        <name>FMN</name>
        <dbReference type="ChEBI" id="CHEBI:58210"/>
    </ligand>
</feature>
<dbReference type="PIRSF" id="PIRSF006621">
    <property type="entry name" value="Dus"/>
    <property type="match status" value="1"/>
</dbReference>
<dbReference type="Gene3D" id="1.10.1200.80">
    <property type="entry name" value="Putative flavin oxidoreducatase, domain 2"/>
    <property type="match status" value="1"/>
</dbReference>
<dbReference type="PANTHER" id="PTHR45846">
    <property type="entry name" value="TRNA-DIHYDROURIDINE(47) SYNTHASE [NAD(P)(+)]-LIKE"/>
    <property type="match status" value="1"/>
</dbReference>
<evidence type="ECO:0000256" key="8">
    <source>
        <dbReference type="ARBA" id="ARBA00022884"/>
    </source>
</evidence>
<protein>
    <recommendedName>
        <fullName evidence="12">tRNA-dihydrouridine synthase</fullName>
        <ecNumber evidence="12">1.3.1.-</ecNumber>
    </recommendedName>
</protein>
<accession>A0A6N2U2I3</accession>
<keyword evidence="7" id="KW-0521">NADP</keyword>
<dbReference type="AlphaFoldDB" id="A0A6N2U2I3"/>
<dbReference type="Pfam" id="PF01207">
    <property type="entry name" value="Dus"/>
    <property type="match status" value="1"/>
</dbReference>
<dbReference type="InterPro" id="IPR013785">
    <property type="entry name" value="Aldolase_TIM"/>
</dbReference>
<comment type="catalytic activity">
    <reaction evidence="11">
        <text>a 5,6-dihydrouridine in tRNA + NAD(+) = a uridine in tRNA + NADH + H(+)</text>
        <dbReference type="Rhea" id="RHEA:54452"/>
        <dbReference type="Rhea" id="RHEA-COMP:13339"/>
        <dbReference type="Rhea" id="RHEA-COMP:13887"/>
        <dbReference type="ChEBI" id="CHEBI:15378"/>
        <dbReference type="ChEBI" id="CHEBI:57540"/>
        <dbReference type="ChEBI" id="CHEBI:57945"/>
        <dbReference type="ChEBI" id="CHEBI:65315"/>
        <dbReference type="ChEBI" id="CHEBI:74443"/>
    </reaction>
</comment>
<dbReference type="InterPro" id="IPR001269">
    <property type="entry name" value="DUS_fam"/>
</dbReference>
<keyword evidence="6 12" id="KW-0819">tRNA processing</keyword>
<evidence type="ECO:0000256" key="14">
    <source>
        <dbReference type="PIRSR" id="PIRSR006621-2"/>
    </source>
</evidence>
<reference evidence="16" key="1">
    <citation type="submission" date="2019-11" db="EMBL/GenBank/DDBJ databases">
        <authorList>
            <person name="Feng L."/>
        </authorList>
    </citation>
    <scope>NUCLEOTIDE SEQUENCE</scope>
    <source>
        <strain evidence="16">AMuciniphilaLFYP55</strain>
    </source>
</reference>
<feature type="binding site" evidence="14">
    <location>
        <position position="151"/>
    </location>
    <ligand>
        <name>FMN</name>
        <dbReference type="ChEBI" id="CHEBI:58210"/>
    </ligand>
</feature>
<feature type="binding site" evidence="14">
    <location>
        <begin position="25"/>
        <end position="27"/>
    </location>
    <ligand>
        <name>FMN</name>
        <dbReference type="ChEBI" id="CHEBI:58210"/>
    </ligand>
</feature>
<sequence>MTFSNRPASASLPFIKTDFPLFLAPMAGVTDPIFRTICKELGVDVMVTEFVSAEGILQSWERNRRYTKIEDAHRPIGIQLFGADGNHMGEAARIILDHEKPDFIDINFGCPVPKVVGKNGGSSLLKDLPLLASVAGGVVKAVGDRIPVTAKIRIGWDFQSLCAMDACRLLEDEGISMITIHGRTRSQQYSGTANWDIIDECARAMSVPVIGNGDISTPQAVAYVKENTAVSGVMIGRAAMENPWIFGDAKYYLLHGAMPPARDPQEKTDLILRHARMALESRHYGDELHTMRHMRSRILAYTKGFPGAKEMRSRLARVSSMAELEDLLSTLPRRRS</sequence>
<evidence type="ECO:0000256" key="11">
    <source>
        <dbReference type="ARBA" id="ARBA00048802"/>
    </source>
</evidence>
<comment type="function">
    <text evidence="2 12">Catalyzes the synthesis of 5,6-dihydrouridine (D), a modified base found in the D-loop of most tRNAs, via the reduction of the C5-C6 double bond in target uridines.</text>
</comment>
<feature type="active site" description="Proton donor" evidence="13">
    <location>
        <position position="110"/>
    </location>
</feature>